<dbReference type="RefSeq" id="WP_130345643.1">
    <property type="nucleotide sequence ID" value="NZ_SGWQ01000006.1"/>
</dbReference>
<evidence type="ECO:0000313" key="3">
    <source>
        <dbReference type="Proteomes" id="UP000294257"/>
    </source>
</evidence>
<keyword evidence="3" id="KW-1185">Reference proteome</keyword>
<proteinExistence type="predicted"/>
<sequence>MLAKGVHDAGTQMHKARVESERTWDGAAGERFRSMMSGGARRVDEVATDTAKMGQSFHRVADDLHTSQAGMARARQIARDGGLEINGTQILEPGSAPTAPQSLPADGTATPQQAKAHADAVAAQQIHARKVEAFNAAKEEASTAGKVWDGAKRYFSDVGKDAWGKKYFVASEFGKNLVETYGKSIRNDLVKESDRLKGVAETWAKRYAADAKLGPFSPSAKVAHAEQMAAQQAADDTARRAGNIGSRVLSKLPGLGWAITAGGIGYDIANGKPAGKAIISGLGGMAAGGAAIALASGPPGWVAGGAVAIGVGVGVGLDYVYDALPDGLKKGIEDGVKAVGNAASDAVNAVGSAAKKVWNSLFG</sequence>
<accession>A0A4V2ESC0</accession>
<gene>
    <name evidence="2" type="ORF">EV193_106279</name>
</gene>
<organism evidence="2 3">
    <name type="scientific">Herbihabitans rhizosphaerae</name>
    <dbReference type="NCBI Taxonomy" id="1872711"/>
    <lineage>
        <taxon>Bacteria</taxon>
        <taxon>Bacillati</taxon>
        <taxon>Actinomycetota</taxon>
        <taxon>Actinomycetes</taxon>
        <taxon>Pseudonocardiales</taxon>
        <taxon>Pseudonocardiaceae</taxon>
        <taxon>Herbihabitans</taxon>
    </lineage>
</organism>
<dbReference type="Proteomes" id="UP000294257">
    <property type="component" value="Unassembled WGS sequence"/>
</dbReference>
<reference evidence="2 3" key="1">
    <citation type="submission" date="2019-02" db="EMBL/GenBank/DDBJ databases">
        <title>Genomic Encyclopedia of Type Strains, Phase IV (KMG-IV): sequencing the most valuable type-strain genomes for metagenomic binning, comparative biology and taxonomic classification.</title>
        <authorList>
            <person name="Goeker M."/>
        </authorList>
    </citation>
    <scope>NUCLEOTIDE SEQUENCE [LARGE SCALE GENOMIC DNA]</scope>
    <source>
        <strain evidence="2 3">DSM 101727</strain>
    </source>
</reference>
<feature type="region of interest" description="Disordered" evidence="1">
    <location>
        <begin position="1"/>
        <end position="22"/>
    </location>
</feature>
<dbReference type="OrthoDB" id="3296722at2"/>
<name>A0A4V2ESC0_9PSEU</name>
<dbReference type="AlphaFoldDB" id="A0A4V2ESC0"/>
<protein>
    <recommendedName>
        <fullName evidence="4">Type VII secretion system (Wss) protein ESAT-6</fullName>
    </recommendedName>
</protein>
<evidence type="ECO:0000256" key="1">
    <source>
        <dbReference type="SAM" id="MobiDB-lite"/>
    </source>
</evidence>
<comment type="caution">
    <text evidence="2">The sequence shown here is derived from an EMBL/GenBank/DDBJ whole genome shotgun (WGS) entry which is preliminary data.</text>
</comment>
<evidence type="ECO:0008006" key="4">
    <source>
        <dbReference type="Google" id="ProtNLM"/>
    </source>
</evidence>
<dbReference type="EMBL" id="SGWQ01000006">
    <property type="protein sequence ID" value="RZS37043.1"/>
    <property type="molecule type" value="Genomic_DNA"/>
</dbReference>
<evidence type="ECO:0000313" key="2">
    <source>
        <dbReference type="EMBL" id="RZS37043.1"/>
    </source>
</evidence>